<dbReference type="EMBL" id="JAMWGI010000001">
    <property type="protein sequence ID" value="MDG6192429.1"/>
    <property type="molecule type" value="Genomic_DNA"/>
</dbReference>
<name>A0A9X4P3H3_9LACT</name>
<dbReference type="RefSeq" id="WP_165706259.1">
    <property type="nucleotide sequence ID" value="NZ_JAMWGA010000004.1"/>
</dbReference>
<accession>A0A9X4P3H3</accession>
<feature type="transmembrane region" description="Helical" evidence="1">
    <location>
        <begin position="39"/>
        <end position="58"/>
    </location>
</feature>
<gene>
    <name evidence="2" type="ORF">NF708_00220</name>
</gene>
<evidence type="ECO:0000313" key="2">
    <source>
        <dbReference type="EMBL" id="MDG6192429.1"/>
    </source>
</evidence>
<feature type="transmembrane region" description="Helical" evidence="1">
    <location>
        <begin position="9"/>
        <end position="27"/>
    </location>
</feature>
<feature type="transmembrane region" description="Helical" evidence="1">
    <location>
        <begin position="98"/>
        <end position="116"/>
    </location>
</feature>
<evidence type="ECO:0000256" key="1">
    <source>
        <dbReference type="SAM" id="Phobius"/>
    </source>
</evidence>
<keyword evidence="1" id="KW-0472">Membrane</keyword>
<organism evidence="2 3">
    <name type="scientific">Lactococcus formosensis</name>
    <dbReference type="NCBI Taxonomy" id="1281486"/>
    <lineage>
        <taxon>Bacteria</taxon>
        <taxon>Bacillati</taxon>
        <taxon>Bacillota</taxon>
        <taxon>Bacilli</taxon>
        <taxon>Lactobacillales</taxon>
        <taxon>Streptococcaceae</taxon>
        <taxon>Lactococcus</taxon>
    </lineage>
</organism>
<protein>
    <submittedName>
        <fullName evidence="2">Uncharacterized protein</fullName>
    </submittedName>
</protein>
<feature type="transmembrane region" description="Helical" evidence="1">
    <location>
        <begin position="70"/>
        <end position="92"/>
    </location>
</feature>
<comment type="caution">
    <text evidence="2">The sequence shown here is derived from an EMBL/GenBank/DDBJ whole genome shotgun (WGS) entry which is preliminary data.</text>
</comment>
<proteinExistence type="predicted"/>
<keyword evidence="1" id="KW-1133">Transmembrane helix</keyword>
<dbReference type="AlphaFoldDB" id="A0A9X4P3H3"/>
<evidence type="ECO:0000313" key="3">
    <source>
        <dbReference type="Proteomes" id="UP001153203"/>
    </source>
</evidence>
<reference evidence="2" key="1">
    <citation type="submission" date="2022-06" db="EMBL/GenBank/DDBJ databases">
        <title>Lactococcus from bovine mastitis in China.</title>
        <authorList>
            <person name="Lin Y."/>
            <person name="Han B."/>
        </authorList>
    </citation>
    <scope>NUCLEOTIDE SEQUENCE</scope>
    <source>
        <strain evidence="2">Hebei-B-39</strain>
    </source>
</reference>
<keyword evidence="1" id="KW-0812">Transmembrane</keyword>
<dbReference type="Proteomes" id="UP001153203">
    <property type="component" value="Unassembled WGS sequence"/>
</dbReference>
<sequence>MSLKIKEKIYIGIVTLFVMSIWLYRWYRFSTEAKEDFYPVYMSFFVVIYWVLFVITEFMRERGVFSQYQFFLPSLIKFGGAISITFIFLLLTKHADCFSIISLIVVSVLIWIGTLIRSTLVP</sequence>